<protein>
    <submittedName>
        <fullName evidence="2">Uncharacterized protein</fullName>
    </submittedName>
</protein>
<reference evidence="2 3" key="1">
    <citation type="journal article" date="2019" name="Int. J. Syst. Evol. Microbiol.">
        <title>The Global Catalogue of Microorganisms (GCM) 10K type strain sequencing project: providing services to taxonomists for standard genome sequencing and annotation.</title>
        <authorList>
            <consortium name="The Broad Institute Genomics Platform"/>
            <consortium name="The Broad Institute Genome Sequencing Center for Infectious Disease"/>
            <person name="Wu L."/>
            <person name="Ma J."/>
        </authorList>
    </citation>
    <scope>NUCLEOTIDE SEQUENCE [LARGE SCALE GENOMIC DNA]</scope>
    <source>
        <strain evidence="2 3">JCM 14303</strain>
    </source>
</reference>
<dbReference type="EMBL" id="BAAANC010000001">
    <property type="protein sequence ID" value="GAA1519859.1"/>
    <property type="molecule type" value="Genomic_DNA"/>
</dbReference>
<evidence type="ECO:0000313" key="3">
    <source>
        <dbReference type="Proteomes" id="UP001500363"/>
    </source>
</evidence>
<organism evidence="2 3">
    <name type="scientific">Kribbella lupini</name>
    <dbReference type="NCBI Taxonomy" id="291602"/>
    <lineage>
        <taxon>Bacteria</taxon>
        <taxon>Bacillati</taxon>
        <taxon>Actinomycetota</taxon>
        <taxon>Actinomycetes</taxon>
        <taxon>Propionibacteriales</taxon>
        <taxon>Kribbellaceae</taxon>
        <taxon>Kribbella</taxon>
    </lineage>
</organism>
<dbReference type="Proteomes" id="UP001500363">
    <property type="component" value="Unassembled WGS sequence"/>
</dbReference>
<feature type="region of interest" description="Disordered" evidence="1">
    <location>
        <begin position="178"/>
        <end position="204"/>
    </location>
</feature>
<keyword evidence="3" id="KW-1185">Reference proteome</keyword>
<name>A0ABN2AJR7_9ACTN</name>
<accession>A0ABN2AJR7</accession>
<evidence type="ECO:0000256" key="1">
    <source>
        <dbReference type="SAM" id="MobiDB-lite"/>
    </source>
</evidence>
<comment type="caution">
    <text evidence="2">The sequence shown here is derived from an EMBL/GenBank/DDBJ whole genome shotgun (WGS) entry which is preliminary data.</text>
</comment>
<evidence type="ECO:0000313" key="2">
    <source>
        <dbReference type="EMBL" id="GAA1519859.1"/>
    </source>
</evidence>
<proteinExistence type="predicted"/>
<sequence>MQGRVRKAVGRKVPPGAVARAAVGTSYERVLALQQTAGNRAVSVALLGGPVSVSLHGETKGTYDGGTSVVGKPKVVRAKDCDCSDEDPCLKATGTLEVTYHVDVDIRMPGMPDGLSACQQRRVRVFLRDVLGPHEQDHARRLRKYNGTTRRPYSVTGCGKAGLESEMASKLQEMHDTEATARADAADADSASIDPFNRPIDLDC</sequence>
<gene>
    <name evidence="2" type="ORF">GCM10009741_20390</name>
</gene>